<keyword evidence="2" id="KW-1185">Reference proteome</keyword>
<evidence type="ECO:0000313" key="1">
    <source>
        <dbReference type="EMBL" id="ARK30814.1"/>
    </source>
</evidence>
<dbReference type="KEGG" id="bkw:BkAM31D_13740"/>
<organism evidence="1 2">
    <name type="scientific">Halalkalibacter krulwichiae</name>
    <dbReference type="NCBI Taxonomy" id="199441"/>
    <lineage>
        <taxon>Bacteria</taxon>
        <taxon>Bacillati</taxon>
        <taxon>Bacillota</taxon>
        <taxon>Bacilli</taxon>
        <taxon>Bacillales</taxon>
        <taxon>Bacillaceae</taxon>
        <taxon>Halalkalibacter</taxon>
    </lineage>
</organism>
<name>A0A1X9MDW1_9BACI</name>
<dbReference type="EMBL" id="CP020814">
    <property type="protein sequence ID" value="ARK30814.1"/>
    <property type="molecule type" value="Genomic_DNA"/>
</dbReference>
<gene>
    <name evidence="1" type="ORF">BkAM31D_13740</name>
</gene>
<dbReference type="AlphaFoldDB" id="A0A1X9MDW1"/>
<evidence type="ECO:0000313" key="2">
    <source>
        <dbReference type="Proteomes" id="UP000193006"/>
    </source>
</evidence>
<proteinExistence type="predicted"/>
<protein>
    <recommendedName>
        <fullName evidence="3">HesB-like selenoprotein</fullName>
    </recommendedName>
</protein>
<evidence type="ECO:0008006" key="3">
    <source>
        <dbReference type="Google" id="ProtNLM"/>
    </source>
</evidence>
<accession>A0A1X9MDW1</accession>
<sequence length="31" mass="3497">MNITDRAKTFLEETMNEHGLKTVRVVFAGMG</sequence>
<dbReference type="Proteomes" id="UP000193006">
    <property type="component" value="Chromosome"/>
</dbReference>
<dbReference type="STRING" id="199441.BkAM31D_13740"/>
<reference evidence="1 2" key="1">
    <citation type="submission" date="2017-04" db="EMBL/GenBank/DDBJ databases">
        <title>Bacillus krulwichiae AM31D Genome sequencing and assembly.</title>
        <authorList>
            <person name="Krulwich T.A."/>
            <person name="Anastor L."/>
            <person name="Ehrlich R."/>
            <person name="Ehrlich G.D."/>
            <person name="Janto B."/>
        </authorList>
    </citation>
    <scope>NUCLEOTIDE SEQUENCE [LARGE SCALE GENOMIC DNA]</scope>
    <source>
        <strain evidence="1 2">AM31D</strain>
    </source>
</reference>